<dbReference type="PANTHER" id="PTHR24421">
    <property type="entry name" value="NITRATE/NITRITE SENSOR PROTEIN NARX-RELATED"/>
    <property type="match status" value="1"/>
</dbReference>
<evidence type="ECO:0000259" key="10">
    <source>
        <dbReference type="SMART" id="SM00387"/>
    </source>
</evidence>
<evidence type="ECO:0000256" key="8">
    <source>
        <dbReference type="ARBA" id="ARBA00023012"/>
    </source>
</evidence>
<dbReference type="PANTHER" id="PTHR24421:SF10">
    <property type="entry name" value="NITRATE_NITRITE SENSOR PROTEIN NARQ"/>
    <property type="match status" value="1"/>
</dbReference>
<evidence type="ECO:0000256" key="1">
    <source>
        <dbReference type="ARBA" id="ARBA00000085"/>
    </source>
</evidence>
<accession>A0ABN3E2H1</accession>
<evidence type="ECO:0000313" key="11">
    <source>
        <dbReference type="EMBL" id="GAA2246933.1"/>
    </source>
</evidence>
<organism evidence="11 12">
    <name type="scientific">Herbiconiux moechotypicola</name>
    <dbReference type="NCBI Taxonomy" id="637393"/>
    <lineage>
        <taxon>Bacteria</taxon>
        <taxon>Bacillati</taxon>
        <taxon>Actinomycetota</taxon>
        <taxon>Actinomycetes</taxon>
        <taxon>Micrococcales</taxon>
        <taxon>Microbacteriaceae</taxon>
        <taxon>Herbiconiux</taxon>
    </lineage>
</organism>
<dbReference type="SUPFAM" id="SSF55874">
    <property type="entry name" value="ATPase domain of HSP90 chaperone/DNA topoisomerase II/histidine kinase"/>
    <property type="match status" value="1"/>
</dbReference>
<keyword evidence="7" id="KW-0067">ATP-binding</keyword>
<evidence type="ECO:0000256" key="6">
    <source>
        <dbReference type="ARBA" id="ARBA00022777"/>
    </source>
</evidence>
<dbReference type="EC" id="2.7.13.3" evidence="2"/>
<evidence type="ECO:0000313" key="12">
    <source>
        <dbReference type="Proteomes" id="UP001500929"/>
    </source>
</evidence>
<feature type="transmembrane region" description="Helical" evidence="9">
    <location>
        <begin position="130"/>
        <end position="153"/>
    </location>
</feature>
<protein>
    <recommendedName>
        <fullName evidence="2">histidine kinase</fullName>
        <ecNumber evidence="2">2.7.13.3</ecNumber>
    </recommendedName>
</protein>
<feature type="transmembrane region" description="Helical" evidence="9">
    <location>
        <begin position="230"/>
        <end position="252"/>
    </location>
</feature>
<dbReference type="InterPro" id="IPR050482">
    <property type="entry name" value="Sensor_HK_TwoCompSys"/>
</dbReference>
<keyword evidence="6" id="KW-0418">Kinase</keyword>
<evidence type="ECO:0000256" key="2">
    <source>
        <dbReference type="ARBA" id="ARBA00012438"/>
    </source>
</evidence>
<comment type="catalytic activity">
    <reaction evidence="1">
        <text>ATP + protein L-histidine = ADP + protein N-phospho-L-histidine.</text>
        <dbReference type="EC" id="2.7.13.3"/>
    </reaction>
</comment>
<evidence type="ECO:0000256" key="9">
    <source>
        <dbReference type="SAM" id="Phobius"/>
    </source>
</evidence>
<feature type="transmembrane region" description="Helical" evidence="9">
    <location>
        <begin position="196"/>
        <end position="218"/>
    </location>
</feature>
<keyword evidence="8" id="KW-0902">Two-component regulatory system</keyword>
<evidence type="ECO:0000256" key="7">
    <source>
        <dbReference type="ARBA" id="ARBA00022840"/>
    </source>
</evidence>
<proteinExistence type="predicted"/>
<dbReference type="SMART" id="SM00387">
    <property type="entry name" value="HATPase_c"/>
    <property type="match status" value="1"/>
</dbReference>
<keyword evidence="3" id="KW-0597">Phosphoprotein</keyword>
<evidence type="ECO:0000256" key="3">
    <source>
        <dbReference type="ARBA" id="ARBA00022553"/>
    </source>
</evidence>
<dbReference type="InterPro" id="IPR011712">
    <property type="entry name" value="Sig_transdc_His_kin_sub3_dim/P"/>
</dbReference>
<reference evidence="11 12" key="1">
    <citation type="journal article" date="2019" name="Int. J. Syst. Evol. Microbiol.">
        <title>The Global Catalogue of Microorganisms (GCM) 10K type strain sequencing project: providing services to taxonomists for standard genome sequencing and annotation.</title>
        <authorList>
            <consortium name="The Broad Institute Genomics Platform"/>
            <consortium name="The Broad Institute Genome Sequencing Center for Infectious Disease"/>
            <person name="Wu L."/>
            <person name="Ma J."/>
        </authorList>
    </citation>
    <scope>NUCLEOTIDE SEQUENCE [LARGE SCALE GENOMIC DNA]</scope>
    <source>
        <strain evidence="11 12">JCM 16117</strain>
    </source>
</reference>
<sequence>MGAGTVSRMRLPRSGARRAALSLVAVFALLLGVLQLAVGAADPDASLAVTLFTIVFWVWAVAGLIAWWRRPGSGTGVLLLVGSVAVFLSGLGNLGLPVATAFGAVFATGIFAVTVHLLHAFPSGRLRGRLSVATVVACYVVALVLQAPLYLLPADAGDVRRAAELVQFSAGLCVMVATAIILVGRLRSADRAHLRVLLPLYLYGTLAVLAIPLSTVVLPPLVADPDLIGLVQLAVIEGIPIVFLLGVLFGGYATTGETEALSAWLGAAESSRAAVAVALSRSLGDESLRVVYWAGERSAFVGADGADAPTLDGDPHRRRQEVHVDSRLIGAIDYDSRIVGDPDEVLRAARVLAVALDRERLTAAVLATNEELLHSRLRLVETADRERTRIARDLHDGLQAQLVLLALEAQQLATVPGVAATTAEAATGLRRRIDDSAAELRRLVHGLLPSALVERGLSAAAEDLVDRLDLNATLDARIDDGDLDPVTARTAYLIVAEALTNAVKHSGADRVHVELSTDRGRLVIVIADDGRGGARTDTGTGLEGLANRVDALGGVLVLDSPAGEGTRVRVELPCES</sequence>
<feature type="transmembrane region" description="Helical" evidence="9">
    <location>
        <begin position="75"/>
        <end position="92"/>
    </location>
</feature>
<name>A0ABN3E2H1_9MICO</name>
<keyword evidence="5" id="KW-0547">Nucleotide-binding</keyword>
<feature type="domain" description="Histidine kinase/HSP90-like ATPase" evidence="10">
    <location>
        <begin position="486"/>
        <end position="576"/>
    </location>
</feature>
<keyword evidence="12" id="KW-1185">Reference proteome</keyword>
<dbReference type="EMBL" id="BAAAQY010000012">
    <property type="protein sequence ID" value="GAA2246933.1"/>
    <property type="molecule type" value="Genomic_DNA"/>
</dbReference>
<dbReference type="Gene3D" id="1.20.5.1930">
    <property type="match status" value="1"/>
</dbReference>
<keyword evidence="4" id="KW-0808">Transferase</keyword>
<dbReference type="Pfam" id="PF07730">
    <property type="entry name" value="HisKA_3"/>
    <property type="match status" value="1"/>
</dbReference>
<keyword evidence="9" id="KW-0812">Transmembrane</keyword>
<feature type="transmembrane region" description="Helical" evidence="9">
    <location>
        <begin position="98"/>
        <end position="118"/>
    </location>
</feature>
<dbReference type="Proteomes" id="UP001500929">
    <property type="component" value="Unassembled WGS sequence"/>
</dbReference>
<evidence type="ECO:0000256" key="5">
    <source>
        <dbReference type="ARBA" id="ARBA00022741"/>
    </source>
</evidence>
<gene>
    <name evidence="11" type="ORF">GCM10009851_35490</name>
</gene>
<feature type="transmembrane region" description="Helical" evidence="9">
    <location>
        <begin position="49"/>
        <end position="68"/>
    </location>
</feature>
<dbReference type="InterPro" id="IPR036890">
    <property type="entry name" value="HATPase_C_sf"/>
</dbReference>
<evidence type="ECO:0000256" key="4">
    <source>
        <dbReference type="ARBA" id="ARBA00022679"/>
    </source>
</evidence>
<keyword evidence="9" id="KW-0472">Membrane</keyword>
<dbReference type="RefSeq" id="WP_310795709.1">
    <property type="nucleotide sequence ID" value="NZ_BAAAQY010000012.1"/>
</dbReference>
<dbReference type="Pfam" id="PF02518">
    <property type="entry name" value="HATPase_c"/>
    <property type="match status" value="1"/>
</dbReference>
<feature type="transmembrane region" description="Helical" evidence="9">
    <location>
        <begin position="165"/>
        <end position="184"/>
    </location>
</feature>
<dbReference type="Gene3D" id="3.30.565.10">
    <property type="entry name" value="Histidine kinase-like ATPase, C-terminal domain"/>
    <property type="match status" value="1"/>
</dbReference>
<dbReference type="InterPro" id="IPR003594">
    <property type="entry name" value="HATPase_dom"/>
</dbReference>
<dbReference type="CDD" id="cd16917">
    <property type="entry name" value="HATPase_UhpB-NarQ-NarX-like"/>
    <property type="match status" value="1"/>
</dbReference>
<keyword evidence="9" id="KW-1133">Transmembrane helix</keyword>
<comment type="caution">
    <text evidence="11">The sequence shown here is derived from an EMBL/GenBank/DDBJ whole genome shotgun (WGS) entry which is preliminary data.</text>
</comment>